<dbReference type="AlphaFoldDB" id="A0A4C1Y1U4"/>
<feature type="compositionally biased region" description="Basic and acidic residues" evidence="1">
    <location>
        <begin position="61"/>
        <end position="77"/>
    </location>
</feature>
<reference evidence="2 3" key="1">
    <citation type="journal article" date="2019" name="Commun. Biol.">
        <title>The bagworm genome reveals a unique fibroin gene that provides high tensile strength.</title>
        <authorList>
            <person name="Kono N."/>
            <person name="Nakamura H."/>
            <person name="Ohtoshi R."/>
            <person name="Tomita M."/>
            <person name="Numata K."/>
            <person name="Arakawa K."/>
        </authorList>
    </citation>
    <scope>NUCLEOTIDE SEQUENCE [LARGE SCALE GENOMIC DNA]</scope>
</reference>
<keyword evidence="3" id="KW-1185">Reference proteome</keyword>
<gene>
    <name evidence="2" type="ORF">EVAR_43728_1</name>
</gene>
<feature type="region of interest" description="Disordered" evidence="1">
    <location>
        <begin position="1"/>
        <end position="77"/>
    </location>
</feature>
<sequence>MRTNILTSESNSRTLPPLNNSMTGNRTRSYPLLKKSTSGPTPPRIDPHGSGDVDVSQVLARKADGEADRRADGPSAV</sequence>
<organism evidence="2 3">
    <name type="scientific">Eumeta variegata</name>
    <name type="common">Bagworm moth</name>
    <name type="synonym">Eumeta japonica</name>
    <dbReference type="NCBI Taxonomy" id="151549"/>
    <lineage>
        <taxon>Eukaryota</taxon>
        <taxon>Metazoa</taxon>
        <taxon>Ecdysozoa</taxon>
        <taxon>Arthropoda</taxon>
        <taxon>Hexapoda</taxon>
        <taxon>Insecta</taxon>
        <taxon>Pterygota</taxon>
        <taxon>Neoptera</taxon>
        <taxon>Endopterygota</taxon>
        <taxon>Lepidoptera</taxon>
        <taxon>Glossata</taxon>
        <taxon>Ditrysia</taxon>
        <taxon>Tineoidea</taxon>
        <taxon>Psychidae</taxon>
        <taxon>Oiketicinae</taxon>
        <taxon>Eumeta</taxon>
    </lineage>
</organism>
<evidence type="ECO:0000256" key="1">
    <source>
        <dbReference type="SAM" id="MobiDB-lite"/>
    </source>
</evidence>
<evidence type="ECO:0000313" key="3">
    <source>
        <dbReference type="Proteomes" id="UP000299102"/>
    </source>
</evidence>
<dbReference type="EMBL" id="BGZK01001042">
    <property type="protein sequence ID" value="GBP69480.1"/>
    <property type="molecule type" value="Genomic_DNA"/>
</dbReference>
<comment type="caution">
    <text evidence="2">The sequence shown here is derived from an EMBL/GenBank/DDBJ whole genome shotgun (WGS) entry which is preliminary data.</text>
</comment>
<dbReference type="Proteomes" id="UP000299102">
    <property type="component" value="Unassembled WGS sequence"/>
</dbReference>
<evidence type="ECO:0000313" key="2">
    <source>
        <dbReference type="EMBL" id="GBP69480.1"/>
    </source>
</evidence>
<protein>
    <submittedName>
        <fullName evidence="2">Uncharacterized protein</fullName>
    </submittedName>
</protein>
<feature type="compositionally biased region" description="Polar residues" evidence="1">
    <location>
        <begin position="1"/>
        <end position="28"/>
    </location>
</feature>
<name>A0A4C1Y1U4_EUMVA</name>
<proteinExistence type="predicted"/>
<accession>A0A4C1Y1U4</accession>